<proteinExistence type="predicted"/>
<feature type="non-terminal residue" evidence="8">
    <location>
        <position position="1"/>
    </location>
</feature>
<dbReference type="PROSITE" id="PS51742">
    <property type="entry name" value="PPC"/>
    <property type="match status" value="1"/>
</dbReference>
<keyword evidence="4" id="KW-0804">Transcription</keyword>
<evidence type="ECO:0000256" key="5">
    <source>
        <dbReference type="ARBA" id="ARBA00023242"/>
    </source>
</evidence>
<reference evidence="8" key="1">
    <citation type="submission" date="2022-05" db="EMBL/GenBank/DDBJ databases">
        <title>The Musa troglodytarum L. genome provides insights into the mechanism of non-climacteric behaviour and enrichment of carotenoids.</title>
        <authorList>
            <person name="Wang J."/>
        </authorList>
    </citation>
    <scope>NUCLEOTIDE SEQUENCE</scope>
    <source>
        <tissue evidence="8">Leaf</tissue>
    </source>
</reference>
<keyword evidence="3" id="KW-0238">DNA-binding</keyword>
<evidence type="ECO:0000256" key="1">
    <source>
        <dbReference type="ARBA" id="ARBA00004123"/>
    </source>
</evidence>
<keyword evidence="9" id="KW-1185">Reference proteome</keyword>
<dbReference type="GO" id="GO:0003680">
    <property type="term" value="F:minor groove of adenine-thymine-rich DNA binding"/>
    <property type="evidence" value="ECO:0007669"/>
    <property type="project" value="InterPro"/>
</dbReference>
<evidence type="ECO:0000256" key="3">
    <source>
        <dbReference type="ARBA" id="ARBA00023125"/>
    </source>
</evidence>
<name>A0A9E7ECU1_9LILI</name>
<dbReference type="Pfam" id="PF03479">
    <property type="entry name" value="PCC"/>
    <property type="match status" value="1"/>
</dbReference>
<dbReference type="OrthoDB" id="785255at2759"/>
<dbReference type="CDD" id="cd11378">
    <property type="entry name" value="DUF296"/>
    <property type="match status" value="1"/>
</dbReference>
<evidence type="ECO:0000256" key="6">
    <source>
        <dbReference type="SAM" id="MobiDB-lite"/>
    </source>
</evidence>
<keyword evidence="5" id="KW-0539">Nucleus</keyword>
<dbReference type="GO" id="GO:0005634">
    <property type="term" value="C:nucleus"/>
    <property type="evidence" value="ECO:0007669"/>
    <property type="project" value="UniProtKB-SubCell"/>
</dbReference>
<dbReference type="AlphaFoldDB" id="A0A9E7ECU1"/>
<dbReference type="GO" id="GO:0003700">
    <property type="term" value="F:DNA-binding transcription factor activity"/>
    <property type="evidence" value="ECO:0007669"/>
    <property type="project" value="TreeGrafter"/>
</dbReference>
<dbReference type="SUPFAM" id="SSF117856">
    <property type="entry name" value="AF0104/ALDC/Ptd012-like"/>
    <property type="match status" value="1"/>
</dbReference>
<evidence type="ECO:0000256" key="2">
    <source>
        <dbReference type="ARBA" id="ARBA00023015"/>
    </source>
</evidence>
<dbReference type="Gene3D" id="3.30.1330.80">
    <property type="entry name" value="Hypothetical protein, similar to alpha- acetolactate decarboxylase, domain 2"/>
    <property type="match status" value="1"/>
</dbReference>
<dbReference type="PANTHER" id="PTHR31100">
    <property type="entry name" value="AT-HOOK MOTIF NUCLEAR-LOCALIZED PROTEIN 15"/>
    <property type="match status" value="1"/>
</dbReference>
<organism evidence="8 9">
    <name type="scientific">Musa troglodytarum</name>
    <name type="common">fe'i banana</name>
    <dbReference type="NCBI Taxonomy" id="320322"/>
    <lineage>
        <taxon>Eukaryota</taxon>
        <taxon>Viridiplantae</taxon>
        <taxon>Streptophyta</taxon>
        <taxon>Embryophyta</taxon>
        <taxon>Tracheophyta</taxon>
        <taxon>Spermatophyta</taxon>
        <taxon>Magnoliopsida</taxon>
        <taxon>Liliopsida</taxon>
        <taxon>Zingiberales</taxon>
        <taxon>Musaceae</taxon>
        <taxon>Musa</taxon>
    </lineage>
</organism>
<evidence type="ECO:0000256" key="4">
    <source>
        <dbReference type="ARBA" id="ARBA00023163"/>
    </source>
</evidence>
<keyword evidence="2" id="KW-0805">Transcription regulation</keyword>
<gene>
    <name evidence="8" type="ORF">MUK42_24112</name>
</gene>
<comment type="subcellular location">
    <subcellularLocation>
        <location evidence="1">Nucleus</location>
    </subcellularLocation>
</comment>
<dbReference type="EMBL" id="CP097502">
    <property type="protein sequence ID" value="URD74874.1"/>
    <property type="molecule type" value="Genomic_DNA"/>
</dbReference>
<dbReference type="Proteomes" id="UP001055439">
    <property type="component" value="Chromosome 1"/>
</dbReference>
<protein>
    <recommendedName>
        <fullName evidence="7">PPC domain-containing protein</fullName>
    </recommendedName>
</protein>
<dbReference type="InterPro" id="IPR005175">
    <property type="entry name" value="PPC_dom"/>
</dbReference>
<accession>A0A9E7ECU1</accession>
<dbReference type="PANTHER" id="PTHR31100:SF51">
    <property type="entry name" value="AT-HOOK MOTIF NUCLEAR-LOCALIZED PROTEIN 29"/>
    <property type="match status" value="1"/>
</dbReference>
<feature type="region of interest" description="Disordered" evidence="6">
    <location>
        <begin position="121"/>
        <end position="214"/>
    </location>
</feature>
<evidence type="ECO:0000313" key="8">
    <source>
        <dbReference type="EMBL" id="URD74874.1"/>
    </source>
</evidence>
<dbReference type="GO" id="GO:0010228">
    <property type="term" value="P:vegetative to reproductive phase transition of meristem"/>
    <property type="evidence" value="ECO:0007669"/>
    <property type="project" value="TreeGrafter"/>
</dbReference>
<dbReference type="InterPro" id="IPR014476">
    <property type="entry name" value="AHL15-29"/>
</dbReference>
<feature type="domain" description="PPC" evidence="7">
    <location>
        <begin position="214"/>
        <end position="356"/>
    </location>
</feature>
<dbReference type="FunFam" id="3.30.1330.80:FF:000002">
    <property type="entry name" value="AT-hook motif nuclear-localized protein"/>
    <property type="match status" value="1"/>
</dbReference>
<sequence length="415" mass="43311">VPLHPSDLTHTSSSFWSNDSKRRSYRLPQDFLKISQKQQSALPLGLSTEDLIDFLDWYWVVIGGRWWWCRIQLSDGTKSFFRGSLDNSTQEEVLNFPKRRRKEEKLANKWWERADAAAMAGMESSGGSGGSSRYLHHLLGPPQQPAAPSTHIPPEESKPSSEESPNLSADLGEGDGDQPSTSAAVGGPVRRPRGRPPGSKNKPKPPIIVTRDSPNSLHSHVLEVVGGSDVVECVTDYARRRGRGVSVLSGSGAVVNVAIRQPGALPPGSVVATLRGRFEILSLTGTVLPPPAPPGAGGLTIFLSGGQGQVIGGSVVGPLLAAGPVVLMAASFANAMYERLPLEIEEEVAAAVEGQQPVVSQSSGVSGSGGEGGGGGVGAGGVPFYTLGGGNMGNYQLPGDAYGWGGGGGGVRPPF</sequence>
<evidence type="ECO:0000313" key="9">
    <source>
        <dbReference type="Proteomes" id="UP001055439"/>
    </source>
</evidence>
<evidence type="ECO:0000259" key="7">
    <source>
        <dbReference type="PROSITE" id="PS51742"/>
    </source>
</evidence>